<feature type="transmembrane region" description="Helical" evidence="1">
    <location>
        <begin position="173"/>
        <end position="193"/>
    </location>
</feature>
<keyword evidence="1" id="KW-0472">Membrane</keyword>
<keyword evidence="4" id="KW-1185">Reference proteome</keyword>
<keyword evidence="2" id="KW-0732">Signal</keyword>
<reference evidence="3 4" key="1">
    <citation type="submission" date="2020-05" db="EMBL/GenBank/DDBJ databases">
        <title>Parvularcula mediterraneae sp. nov., isolated from polypropylene straw from shallow seawater of the seashore of Laganas in Zakynthos island, Greece.</title>
        <authorList>
            <person name="Szabo I."/>
            <person name="Al-Omari J."/>
            <person name="Rado J."/>
            <person name="Szerdahelyi G.S."/>
        </authorList>
    </citation>
    <scope>NUCLEOTIDE SEQUENCE [LARGE SCALE GENOMIC DNA]</scope>
    <source>
        <strain evidence="3 4">ZS-1/3</strain>
    </source>
</reference>
<evidence type="ECO:0000256" key="2">
    <source>
        <dbReference type="SAM" id="SignalP"/>
    </source>
</evidence>
<dbReference type="AlphaFoldDB" id="A0A7Y3RNS2"/>
<proteinExistence type="predicted"/>
<accession>A0A7Y3RNS2</accession>
<keyword evidence="1" id="KW-0812">Transmembrane</keyword>
<organism evidence="3 4">
    <name type="scientific">Parvularcula mediterranea</name>
    <dbReference type="NCBI Taxonomy" id="2732508"/>
    <lineage>
        <taxon>Bacteria</taxon>
        <taxon>Pseudomonadati</taxon>
        <taxon>Pseudomonadota</taxon>
        <taxon>Alphaproteobacteria</taxon>
        <taxon>Parvularculales</taxon>
        <taxon>Parvularculaceae</taxon>
        <taxon>Parvularcula</taxon>
    </lineage>
</organism>
<comment type="caution">
    <text evidence="3">The sequence shown here is derived from an EMBL/GenBank/DDBJ whole genome shotgun (WGS) entry which is preliminary data.</text>
</comment>
<dbReference type="Proteomes" id="UP000536835">
    <property type="component" value="Unassembled WGS sequence"/>
</dbReference>
<evidence type="ECO:0000313" key="3">
    <source>
        <dbReference type="EMBL" id="NNU17380.1"/>
    </source>
</evidence>
<sequence length="202" mass="20973">MKKSLFSALFSVGALSAAASAAPISNASSGIANADQTITFDEVALAPGTVVTDQYEALGVTFSPNLFYIENFSNRPNLDDPGLASFGSSGTLTTYTINFTDAVSAASLAFSANFGNFTFTALDGGSTVESFNFDAGFSSTTAFFGFEGIVFDAIEIQSSNAFTIIDNLSYSEVPVPAALPIYLGGLAVGGVIMRRRKKARAA</sequence>
<dbReference type="EMBL" id="JABFCX010000003">
    <property type="protein sequence ID" value="NNU17380.1"/>
    <property type="molecule type" value="Genomic_DNA"/>
</dbReference>
<protein>
    <recommendedName>
        <fullName evidence="5">VPLPA-CTERM sorting domain-containing protein</fullName>
    </recommendedName>
</protein>
<feature type="signal peptide" evidence="2">
    <location>
        <begin position="1"/>
        <end position="21"/>
    </location>
</feature>
<evidence type="ECO:0000313" key="4">
    <source>
        <dbReference type="Proteomes" id="UP000536835"/>
    </source>
</evidence>
<evidence type="ECO:0008006" key="5">
    <source>
        <dbReference type="Google" id="ProtNLM"/>
    </source>
</evidence>
<name>A0A7Y3RNS2_9PROT</name>
<keyword evidence="1" id="KW-1133">Transmembrane helix</keyword>
<feature type="chain" id="PRO_5031021848" description="VPLPA-CTERM sorting domain-containing protein" evidence="2">
    <location>
        <begin position="22"/>
        <end position="202"/>
    </location>
</feature>
<gene>
    <name evidence="3" type="ORF">HK107_13695</name>
</gene>
<dbReference type="RefSeq" id="WP_173200748.1">
    <property type="nucleotide sequence ID" value="NZ_JABFCX010000003.1"/>
</dbReference>
<evidence type="ECO:0000256" key="1">
    <source>
        <dbReference type="SAM" id="Phobius"/>
    </source>
</evidence>